<dbReference type="Gramene" id="TraesCS7A03G0792500.1">
    <property type="protein sequence ID" value="TraesCS7A03G0792500.1.CDS"/>
    <property type="gene ID" value="TraesCS7A03G0792500"/>
</dbReference>
<dbReference type="SMR" id="A0A3B6RKN6"/>
<dbReference type="Gene3D" id="3.30.450.50">
    <property type="entry name" value="Longin domain"/>
    <property type="match status" value="1"/>
</dbReference>
<evidence type="ECO:0000256" key="4">
    <source>
        <dbReference type="SAM" id="MobiDB-lite"/>
    </source>
</evidence>
<dbReference type="EnsemblPlants" id="TraesCS7A02G321000.1">
    <property type="protein sequence ID" value="TraesCS7A02G321000.1"/>
    <property type="gene ID" value="TraesCS7A02G321000"/>
</dbReference>
<feature type="transmembrane region" description="Helical" evidence="5">
    <location>
        <begin position="362"/>
        <end position="381"/>
    </location>
</feature>
<dbReference type="Gramene" id="TraesROB_scaffold_020628_01G000100.1">
    <property type="protein sequence ID" value="TraesROB_scaffold_020628_01G000100.1"/>
    <property type="gene ID" value="TraesROB_scaffold_020628_01G000100"/>
</dbReference>
<dbReference type="Gramene" id="TraesCAD_scaffold_003119_01G000100.1">
    <property type="protein sequence ID" value="TraesCAD_scaffold_003119_01G000100.1"/>
    <property type="gene ID" value="TraesCAD_scaffold_003119_01G000100"/>
</dbReference>
<evidence type="ECO:0000256" key="1">
    <source>
        <dbReference type="ARBA" id="ARBA00004370"/>
    </source>
</evidence>
<feature type="region of interest" description="Disordered" evidence="4">
    <location>
        <begin position="91"/>
        <end position="114"/>
    </location>
</feature>
<feature type="region of interest" description="Disordered" evidence="4">
    <location>
        <begin position="268"/>
        <end position="350"/>
    </location>
</feature>
<reference evidence="7" key="1">
    <citation type="submission" date="2018-08" db="EMBL/GenBank/DDBJ databases">
        <authorList>
            <person name="Rossello M."/>
        </authorList>
    </citation>
    <scope>NUCLEOTIDE SEQUENCE [LARGE SCALE GENOMIC DNA]</scope>
    <source>
        <strain evidence="7">cv. Chinese Spring</strain>
    </source>
</reference>
<feature type="domain" description="Longin" evidence="6">
    <location>
        <begin position="154"/>
        <end position="235"/>
    </location>
</feature>
<keyword evidence="3 5" id="KW-0472">Membrane</keyword>
<dbReference type="InterPro" id="IPR010908">
    <property type="entry name" value="Longin_dom"/>
</dbReference>
<dbReference type="AlphaFoldDB" id="A0A3B6RKN6"/>
<dbReference type="Gramene" id="TraesCLE_scaffold_027268_01G000100.1">
    <property type="protein sequence ID" value="TraesCLE_scaffold_027268_01G000100.1"/>
    <property type="gene ID" value="TraesCLE_scaffold_027268_01G000100"/>
</dbReference>
<evidence type="ECO:0000256" key="3">
    <source>
        <dbReference type="ARBA" id="ARBA00023136"/>
    </source>
</evidence>
<dbReference type="Gramene" id="TraesCS7A02G321000.1">
    <property type="protein sequence ID" value="TraesCS7A02G321000.1"/>
    <property type="gene ID" value="TraesCS7A02G321000"/>
</dbReference>
<accession>A0A3B6RKN6</accession>
<organism evidence="7">
    <name type="scientific">Triticum aestivum</name>
    <name type="common">Wheat</name>
    <dbReference type="NCBI Taxonomy" id="4565"/>
    <lineage>
        <taxon>Eukaryota</taxon>
        <taxon>Viridiplantae</taxon>
        <taxon>Streptophyta</taxon>
        <taxon>Embryophyta</taxon>
        <taxon>Tracheophyta</taxon>
        <taxon>Spermatophyta</taxon>
        <taxon>Magnoliopsida</taxon>
        <taxon>Liliopsida</taxon>
        <taxon>Poales</taxon>
        <taxon>Poaceae</taxon>
        <taxon>BOP clade</taxon>
        <taxon>Pooideae</taxon>
        <taxon>Triticodae</taxon>
        <taxon>Triticeae</taxon>
        <taxon>Triticinae</taxon>
        <taxon>Triticum</taxon>
    </lineage>
</organism>
<dbReference type="SMART" id="SM01270">
    <property type="entry name" value="Longin"/>
    <property type="match status" value="1"/>
</dbReference>
<evidence type="ECO:0000256" key="2">
    <source>
        <dbReference type="ARBA" id="ARBA00008025"/>
    </source>
</evidence>
<evidence type="ECO:0000313" key="7">
    <source>
        <dbReference type="EnsemblPlants" id="TraesCS7A02G321000.1"/>
    </source>
</evidence>
<dbReference type="InterPro" id="IPR011012">
    <property type="entry name" value="Longin-like_dom_sf"/>
</dbReference>
<keyword evidence="8" id="KW-1185">Reference proteome</keyword>
<evidence type="ECO:0000259" key="6">
    <source>
        <dbReference type="PROSITE" id="PS50859"/>
    </source>
</evidence>
<keyword evidence="5" id="KW-0812">Transmembrane</keyword>
<keyword evidence="5" id="KW-1133">Transmembrane helix</keyword>
<dbReference type="PANTHER" id="PTHR47461:SF1">
    <property type="entry name" value="PHYTOLONGIN PHYL1.2"/>
    <property type="match status" value="1"/>
</dbReference>
<dbReference type="Proteomes" id="UP000019116">
    <property type="component" value="Chromosome 7A"/>
</dbReference>
<name>A0A3B6RKN6_WHEAT</name>
<dbReference type="OrthoDB" id="1871923at2759"/>
<dbReference type="OMA" id="GIWLAIC"/>
<dbReference type="PROSITE" id="PS50859">
    <property type="entry name" value="LONGIN"/>
    <property type="match status" value="1"/>
</dbReference>
<dbReference type="SUPFAM" id="SSF64356">
    <property type="entry name" value="SNARE-like"/>
    <property type="match status" value="1"/>
</dbReference>
<evidence type="ECO:0000313" key="8">
    <source>
        <dbReference type="Proteomes" id="UP000019116"/>
    </source>
</evidence>
<dbReference type="GO" id="GO:0016020">
    <property type="term" value="C:membrane"/>
    <property type="evidence" value="ECO:0007669"/>
    <property type="project" value="UniProtKB-SubCell"/>
</dbReference>
<dbReference type="CDD" id="cd14824">
    <property type="entry name" value="Longin"/>
    <property type="match status" value="1"/>
</dbReference>
<dbReference type="InterPro" id="IPR044783">
    <property type="entry name" value="PHYL"/>
</dbReference>
<sequence>MTETPLWPITDSGIWIPMLAPTYSMMISSDEPRCRGFNQSCIQFPLSIGHISNSGVVSHENKRVEMDLAALSQTSAGNHDDRTQRNRNLTGKSLRHLPHGQRPSDPPSSPRQAATPFLSRSVKLVSSRAKPLEVDVAEEDPRMSSSADNTVYCCIAKGNKVIYSYSSKDGDSQTEATAALCLENVPPYHRHYIHTSGSRSYGYLMADGHTFFAIIDPSVGHVGALQFLERVQDEFRNTNRNGFHDALVPAVQRLVASLEKMPRAALVPEGGAQRGGSNGSSGCTSSKAPLLGKGSGRKDKKKAKEKGMPMGDGDDEHHGTRGLRIDVQPEDVGGMSLERSTSQSRLRRQQSSRSLWMRHVKIIIIVDVLVCVVLFAAWLAVCKGFQCVSG</sequence>
<reference evidence="7" key="2">
    <citation type="submission" date="2018-10" db="UniProtKB">
        <authorList>
            <consortium name="EnsemblPlants"/>
        </authorList>
    </citation>
    <scope>IDENTIFICATION</scope>
</reference>
<dbReference type="PaxDb" id="4565-Traes_7AL_5ACB20AC4.1"/>
<protein>
    <recommendedName>
        <fullName evidence="6">Longin domain-containing protein</fullName>
    </recommendedName>
</protein>
<proteinExistence type="inferred from homology"/>
<comment type="similarity">
    <text evidence="2">Belongs to the synaptobrevin family.</text>
</comment>
<comment type="subcellular location">
    <subcellularLocation>
        <location evidence="1">Membrane</location>
    </subcellularLocation>
</comment>
<dbReference type="PANTHER" id="PTHR47461">
    <property type="entry name" value="PHYTOLONGIN PHYL1.2"/>
    <property type="match status" value="1"/>
</dbReference>
<evidence type="ECO:0000256" key="5">
    <source>
        <dbReference type="SAM" id="Phobius"/>
    </source>
</evidence>
<dbReference type="Gramene" id="TraesWEE_scaffold_040266_01G000100.1">
    <property type="protein sequence ID" value="TraesWEE_scaffold_040266_01G000100.1"/>
    <property type="gene ID" value="TraesWEE_scaffold_040266_01G000100"/>
</dbReference>